<dbReference type="KEGG" id="nan:AArc1_0833"/>
<dbReference type="EMBL" id="CP024047">
    <property type="protein sequence ID" value="AXR77175.1"/>
    <property type="molecule type" value="Genomic_DNA"/>
</dbReference>
<feature type="compositionally biased region" description="Basic and acidic residues" evidence="1">
    <location>
        <begin position="161"/>
        <end position="191"/>
    </location>
</feature>
<dbReference type="Proteomes" id="UP000258707">
    <property type="component" value="Chromosome"/>
</dbReference>
<name>A0A346PCD0_9EURY</name>
<dbReference type="InterPro" id="IPR046783">
    <property type="entry name" value="HTH_63"/>
</dbReference>
<sequence>MEITVQDSHTAQRTIELWVRSFAPTATGPTRERALEQVARLEATGTVESVSVDGWGAEIELETLSERVPQIRKIERRLTAFEEWAGRTDRDLEPFFRRRQVESTITGERHDVYRLPTVALAEFDERGLVHVAPCRDDDRTIDVFDRFDTLRADSRRDRLVRFDGDPDDRRDDSISRRVRSRPTEPDPHVEPHSPGPY</sequence>
<reference evidence="3" key="1">
    <citation type="submission" date="2017-10" db="EMBL/GenBank/DDBJ databases">
        <title>Phenotypic and genomic properties of facultatively anaerobic sulfur-reducing natronoarchaea from hypersaline soda lakes.</title>
        <authorList>
            <person name="Sorokin D.Y."/>
            <person name="Kublanov I.V."/>
            <person name="Roman P."/>
            <person name="Sinninghe Damste J.S."/>
            <person name="Golyshin P.N."/>
            <person name="Rojo D."/>
            <person name="Ciordia S."/>
            <person name="Mena Md.C."/>
            <person name="Ferrer M."/>
            <person name="Messina E."/>
            <person name="Smedile F."/>
            <person name="La Spada G."/>
            <person name="La Cono V."/>
            <person name="Yakimov M.M."/>
        </authorList>
    </citation>
    <scope>NUCLEOTIDE SEQUENCE [LARGE SCALE GENOMIC DNA]</scope>
    <source>
        <strain evidence="3">AArc1</strain>
    </source>
</reference>
<dbReference type="Pfam" id="PF20575">
    <property type="entry name" value="HTH_63"/>
    <property type="match status" value="1"/>
</dbReference>
<protein>
    <submittedName>
        <fullName evidence="2">Uncharacterized protein</fullName>
    </submittedName>
</protein>
<organism evidence="2 3">
    <name type="scientific">Natrarchaeobaculum sulfurireducens</name>
    <dbReference type="NCBI Taxonomy" id="2044521"/>
    <lineage>
        <taxon>Archaea</taxon>
        <taxon>Methanobacteriati</taxon>
        <taxon>Methanobacteriota</taxon>
        <taxon>Stenosarchaea group</taxon>
        <taxon>Halobacteria</taxon>
        <taxon>Halobacteriales</taxon>
        <taxon>Natrialbaceae</taxon>
        <taxon>Natrarchaeobaculum</taxon>
    </lineage>
</organism>
<evidence type="ECO:0000256" key="1">
    <source>
        <dbReference type="SAM" id="MobiDB-lite"/>
    </source>
</evidence>
<evidence type="ECO:0000313" key="2">
    <source>
        <dbReference type="EMBL" id="AXR77175.1"/>
    </source>
</evidence>
<accession>A0A346PCD0</accession>
<evidence type="ECO:0000313" key="3">
    <source>
        <dbReference type="Proteomes" id="UP000258707"/>
    </source>
</evidence>
<gene>
    <name evidence="2" type="ORF">AArc1_0833</name>
</gene>
<dbReference type="AlphaFoldDB" id="A0A346PCD0"/>
<proteinExistence type="predicted"/>
<feature type="region of interest" description="Disordered" evidence="1">
    <location>
        <begin position="161"/>
        <end position="197"/>
    </location>
</feature>